<dbReference type="AlphaFoldDB" id="A0A0P0UZ74"/>
<dbReference type="InParanoid" id="A0A0P0UZ74"/>
<reference evidence="1 2" key="3">
    <citation type="journal article" date="2013" name="Rice">
        <title>Improvement of the Oryza sativa Nipponbare reference genome using next generation sequence and optical map data.</title>
        <authorList>
            <person name="Kawahara Y."/>
            <person name="de la Bastide M."/>
            <person name="Hamilton J.P."/>
            <person name="Kanamori H."/>
            <person name="McCombie W.R."/>
            <person name="Ouyang S."/>
            <person name="Schwartz D.C."/>
            <person name="Tanaka T."/>
            <person name="Wu J."/>
            <person name="Zhou S."/>
            <person name="Childs K.L."/>
            <person name="Davidson R.M."/>
            <person name="Lin H."/>
            <person name="Quesada-Ocampo L."/>
            <person name="Vaillancourt B."/>
            <person name="Sakai H."/>
            <person name="Lee S.S."/>
            <person name="Kim J."/>
            <person name="Numa H."/>
            <person name="Itoh T."/>
            <person name="Buell C.R."/>
            <person name="Matsumoto T."/>
        </authorList>
    </citation>
    <scope>NUCLEOTIDE SEQUENCE [LARGE SCALE GENOMIC DNA]</scope>
    <source>
        <strain evidence="2">cv. Nipponbare</strain>
    </source>
</reference>
<dbReference type="Gramene" id="Os01t0174400-01">
    <property type="protein sequence ID" value="Os01t0174400-01"/>
    <property type="gene ID" value="Os01g0174400"/>
</dbReference>
<organism evidence="1 2">
    <name type="scientific">Oryza sativa subsp. japonica</name>
    <name type="common">Rice</name>
    <dbReference type="NCBI Taxonomy" id="39947"/>
    <lineage>
        <taxon>Eukaryota</taxon>
        <taxon>Viridiplantae</taxon>
        <taxon>Streptophyta</taxon>
        <taxon>Embryophyta</taxon>
        <taxon>Tracheophyta</taxon>
        <taxon>Spermatophyta</taxon>
        <taxon>Magnoliopsida</taxon>
        <taxon>Liliopsida</taxon>
        <taxon>Poales</taxon>
        <taxon>Poaceae</taxon>
        <taxon>BOP clade</taxon>
        <taxon>Oryzoideae</taxon>
        <taxon>Oryzeae</taxon>
        <taxon>Oryzinae</taxon>
        <taxon>Oryza</taxon>
        <taxon>Oryza sativa</taxon>
    </lineage>
</organism>
<reference evidence="2" key="1">
    <citation type="journal article" date="2005" name="Nature">
        <title>The map-based sequence of the rice genome.</title>
        <authorList>
            <consortium name="International rice genome sequencing project (IRGSP)"/>
            <person name="Matsumoto T."/>
            <person name="Wu J."/>
            <person name="Kanamori H."/>
            <person name="Katayose Y."/>
            <person name="Fujisawa M."/>
            <person name="Namiki N."/>
            <person name="Mizuno H."/>
            <person name="Yamamoto K."/>
            <person name="Antonio B.A."/>
            <person name="Baba T."/>
            <person name="Sakata K."/>
            <person name="Nagamura Y."/>
            <person name="Aoki H."/>
            <person name="Arikawa K."/>
            <person name="Arita K."/>
            <person name="Bito T."/>
            <person name="Chiden Y."/>
            <person name="Fujitsuka N."/>
            <person name="Fukunaka R."/>
            <person name="Hamada M."/>
            <person name="Harada C."/>
            <person name="Hayashi A."/>
            <person name="Hijishita S."/>
            <person name="Honda M."/>
            <person name="Hosokawa S."/>
            <person name="Ichikawa Y."/>
            <person name="Idonuma A."/>
            <person name="Iijima M."/>
            <person name="Ikeda M."/>
            <person name="Ikeno M."/>
            <person name="Ito K."/>
            <person name="Ito S."/>
            <person name="Ito T."/>
            <person name="Ito Y."/>
            <person name="Ito Y."/>
            <person name="Iwabuchi A."/>
            <person name="Kamiya K."/>
            <person name="Karasawa W."/>
            <person name="Kurita K."/>
            <person name="Katagiri S."/>
            <person name="Kikuta A."/>
            <person name="Kobayashi H."/>
            <person name="Kobayashi N."/>
            <person name="Machita K."/>
            <person name="Maehara T."/>
            <person name="Masukawa M."/>
            <person name="Mizubayashi T."/>
            <person name="Mukai Y."/>
            <person name="Nagasaki H."/>
            <person name="Nagata Y."/>
            <person name="Naito S."/>
            <person name="Nakashima M."/>
            <person name="Nakama Y."/>
            <person name="Nakamichi Y."/>
            <person name="Nakamura M."/>
            <person name="Meguro A."/>
            <person name="Negishi M."/>
            <person name="Ohta I."/>
            <person name="Ohta T."/>
            <person name="Okamoto M."/>
            <person name="Ono N."/>
            <person name="Saji S."/>
            <person name="Sakaguchi M."/>
            <person name="Sakai K."/>
            <person name="Shibata M."/>
            <person name="Shimokawa T."/>
            <person name="Song J."/>
            <person name="Takazaki Y."/>
            <person name="Terasawa K."/>
            <person name="Tsugane M."/>
            <person name="Tsuji K."/>
            <person name="Ueda S."/>
            <person name="Waki K."/>
            <person name="Yamagata H."/>
            <person name="Yamamoto M."/>
            <person name="Yamamoto S."/>
            <person name="Yamane H."/>
            <person name="Yoshiki S."/>
            <person name="Yoshihara R."/>
            <person name="Yukawa K."/>
            <person name="Zhong H."/>
            <person name="Yano M."/>
            <person name="Yuan Q."/>
            <person name="Ouyang S."/>
            <person name="Liu J."/>
            <person name="Jones K.M."/>
            <person name="Gansberger K."/>
            <person name="Moffat K."/>
            <person name="Hill J."/>
            <person name="Bera J."/>
            <person name="Fadrosh D."/>
            <person name="Jin S."/>
            <person name="Johri S."/>
            <person name="Kim M."/>
            <person name="Overton L."/>
            <person name="Reardon M."/>
            <person name="Tsitrin T."/>
            <person name="Vuong H."/>
            <person name="Weaver B."/>
            <person name="Ciecko A."/>
            <person name="Tallon L."/>
            <person name="Jackson J."/>
            <person name="Pai G."/>
            <person name="Aken S.V."/>
            <person name="Utterback T."/>
            <person name="Reidmuller S."/>
            <person name="Feldblyum T."/>
            <person name="Hsiao J."/>
            <person name="Zismann V."/>
            <person name="Iobst S."/>
            <person name="de Vazeille A.R."/>
            <person name="Buell C.R."/>
            <person name="Ying K."/>
            <person name="Li Y."/>
            <person name="Lu T."/>
            <person name="Huang Y."/>
            <person name="Zhao Q."/>
            <person name="Feng Q."/>
            <person name="Zhang L."/>
            <person name="Zhu J."/>
            <person name="Weng Q."/>
            <person name="Mu J."/>
            <person name="Lu Y."/>
            <person name="Fan D."/>
            <person name="Liu Y."/>
            <person name="Guan J."/>
            <person name="Zhang Y."/>
            <person name="Yu S."/>
            <person name="Liu X."/>
            <person name="Zhang Y."/>
            <person name="Hong G."/>
            <person name="Han B."/>
            <person name="Choisne N."/>
            <person name="Demange N."/>
            <person name="Orjeda G."/>
            <person name="Samain S."/>
            <person name="Cattolico L."/>
            <person name="Pelletier E."/>
            <person name="Couloux A."/>
            <person name="Segurens B."/>
            <person name="Wincker P."/>
            <person name="D'Hont A."/>
            <person name="Scarpelli C."/>
            <person name="Weissenbach J."/>
            <person name="Salanoubat M."/>
            <person name="Quetier F."/>
            <person name="Yu Y."/>
            <person name="Kim H.R."/>
            <person name="Rambo T."/>
            <person name="Currie J."/>
            <person name="Collura K."/>
            <person name="Luo M."/>
            <person name="Yang T."/>
            <person name="Ammiraju J.S.S."/>
            <person name="Engler F."/>
            <person name="Soderlund C."/>
            <person name="Wing R.A."/>
            <person name="Palmer L.E."/>
            <person name="de la Bastide M."/>
            <person name="Spiegel L."/>
            <person name="Nascimento L."/>
            <person name="Zutavern T."/>
            <person name="O'Shaughnessy A."/>
            <person name="Dike S."/>
            <person name="Dedhia N."/>
            <person name="Preston R."/>
            <person name="Balija V."/>
            <person name="McCombie W.R."/>
            <person name="Chow T."/>
            <person name="Chen H."/>
            <person name="Chung M."/>
            <person name="Chen C."/>
            <person name="Shaw J."/>
            <person name="Wu H."/>
            <person name="Hsiao K."/>
            <person name="Chao Y."/>
            <person name="Chu M."/>
            <person name="Cheng C."/>
            <person name="Hour A."/>
            <person name="Lee P."/>
            <person name="Lin S."/>
            <person name="Lin Y."/>
            <person name="Liou J."/>
            <person name="Liu S."/>
            <person name="Hsing Y."/>
            <person name="Raghuvanshi S."/>
            <person name="Mohanty A."/>
            <person name="Bharti A.K."/>
            <person name="Gaur A."/>
            <person name="Gupta V."/>
            <person name="Kumar D."/>
            <person name="Ravi V."/>
            <person name="Vij S."/>
            <person name="Kapur A."/>
            <person name="Khurana P."/>
            <person name="Khurana P."/>
            <person name="Khurana J.P."/>
            <person name="Tyagi A.K."/>
            <person name="Gaikwad K."/>
            <person name="Singh A."/>
            <person name="Dalal V."/>
            <person name="Srivastava S."/>
            <person name="Dixit A."/>
            <person name="Pal A.K."/>
            <person name="Ghazi I.A."/>
            <person name="Yadav M."/>
            <person name="Pandit A."/>
            <person name="Bhargava A."/>
            <person name="Sureshbabu K."/>
            <person name="Batra K."/>
            <person name="Sharma T.R."/>
            <person name="Mohapatra T."/>
            <person name="Singh N.K."/>
            <person name="Messing J."/>
            <person name="Nelson A.B."/>
            <person name="Fuks G."/>
            <person name="Kavchok S."/>
            <person name="Keizer G."/>
            <person name="Linton E."/>
            <person name="Llaca V."/>
            <person name="Song R."/>
            <person name="Tanyolac B."/>
            <person name="Young S."/>
            <person name="Ho-Il K."/>
            <person name="Hahn J.H."/>
            <person name="Sangsakoo G."/>
            <person name="Vanavichit A."/>
            <person name="de Mattos Luiz.A.T."/>
            <person name="Zimmer P.D."/>
            <person name="Malone G."/>
            <person name="Dellagostin O."/>
            <person name="de Oliveira A.C."/>
            <person name="Bevan M."/>
            <person name="Bancroft I."/>
            <person name="Minx P."/>
            <person name="Cordum H."/>
            <person name="Wilson R."/>
            <person name="Cheng Z."/>
            <person name="Jin W."/>
            <person name="Jiang J."/>
            <person name="Leong S.A."/>
            <person name="Iwama H."/>
            <person name="Gojobori T."/>
            <person name="Itoh T."/>
            <person name="Niimura Y."/>
            <person name="Fujii Y."/>
            <person name="Habara T."/>
            <person name="Sakai H."/>
            <person name="Sato Y."/>
            <person name="Wilson G."/>
            <person name="Kumar K."/>
            <person name="McCouch S."/>
            <person name="Juretic N."/>
            <person name="Hoen D."/>
            <person name="Wright S."/>
            <person name="Bruskiewich R."/>
            <person name="Bureau T."/>
            <person name="Miyao A."/>
            <person name="Hirochika H."/>
            <person name="Nishikawa T."/>
            <person name="Kadowaki K."/>
            <person name="Sugiura M."/>
            <person name="Burr B."/>
            <person name="Sasaki T."/>
        </authorList>
    </citation>
    <scope>NUCLEOTIDE SEQUENCE [LARGE SCALE GENOMIC DNA]</scope>
    <source>
        <strain evidence="2">cv. Nipponbare</strain>
    </source>
</reference>
<dbReference type="Proteomes" id="UP000059680">
    <property type="component" value="Chromosome 1"/>
</dbReference>
<protein>
    <submittedName>
        <fullName evidence="1">Os01g0174400 protein</fullName>
    </submittedName>
</protein>
<dbReference type="PaxDb" id="39947-A0A0P0UZ74"/>
<feature type="non-terminal residue" evidence="1">
    <location>
        <position position="1"/>
    </location>
</feature>
<name>A0A0P0UZ74_ORYSJ</name>
<reference evidence="1 2" key="2">
    <citation type="journal article" date="2013" name="Plant Cell Physiol.">
        <title>Rice Annotation Project Database (RAP-DB): an integrative and interactive database for rice genomics.</title>
        <authorList>
            <person name="Sakai H."/>
            <person name="Lee S.S."/>
            <person name="Tanaka T."/>
            <person name="Numa H."/>
            <person name="Kim J."/>
            <person name="Kawahara Y."/>
            <person name="Wakimoto H."/>
            <person name="Yang C.C."/>
            <person name="Iwamoto M."/>
            <person name="Abe T."/>
            <person name="Yamada Y."/>
            <person name="Muto A."/>
            <person name="Inokuchi H."/>
            <person name="Ikemura T."/>
            <person name="Matsumoto T."/>
            <person name="Sasaki T."/>
            <person name="Itoh T."/>
        </authorList>
    </citation>
    <scope>NUCLEOTIDE SEQUENCE [LARGE SCALE GENOMIC DNA]</scope>
    <source>
        <strain evidence="2">cv. Nipponbare</strain>
    </source>
</reference>
<evidence type="ECO:0000313" key="2">
    <source>
        <dbReference type="Proteomes" id="UP000059680"/>
    </source>
</evidence>
<gene>
    <name evidence="1" type="ordered locus">Os01g0174400</name>
    <name evidence="1" type="ORF">OSNPB_010174400</name>
</gene>
<keyword evidence="2" id="KW-1185">Reference proteome</keyword>
<proteinExistence type="predicted"/>
<dbReference type="EMBL" id="AP014957">
    <property type="protein sequence ID" value="BAS70655.1"/>
    <property type="molecule type" value="Genomic_DNA"/>
</dbReference>
<evidence type="ECO:0000313" key="1">
    <source>
        <dbReference type="EMBL" id="BAS70655.1"/>
    </source>
</evidence>
<sequence length="81" mass="9077">CHYLFVPRSPPSIAVANPLSISISPPPRSPLPLVYHISIYAPSDYRRPSSLTSPSPSFRPPPPWVVRLVPCYQLKRRGTQI</sequence>
<accession>A0A0P0UZ74</accession>